<sequence length="194" mass="21407">MKKIVLASVLAALVSVSAVSFAAPIRNPQAGDFKANVNFGFDQEEGDRSAESRFVGGDLTYVLNDKWDIQYINNYTKGDNGNKINEHYVVGNYRLAPYLSIYGGGSYVDTDTWHSGKNSYGYQFGLRGQLPLTDRLQGFASVGVGDDVNSYEIGVGYDITSSWDAHVKYRSASVDVDNYDDDVEGWQVGMGYKF</sequence>
<dbReference type="OrthoDB" id="1624886at2"/>
<proteinExistence type="predicted"/>
<evidence type="ECO:0000256" key="1">
    <source>
        <dbReference type="ARBA" id="ARBA00022729"/>
    </source>
</evidence>
<dbReference type="Pfam" id="PF13505">
    <property type="entry name" value="OMP_b-brl"/>
    <property type="match status" value="1"/>
</dbReference>
<keyword evidence="5" id="KW-1185">Reference proteome</keyword>
<feature type="domain" description="Outer membrane protein beta-barrel" evidence="3">
    <location>
        <begin position="10"/>
        <end position="194"/>
    </location>
</feature>
<organism evidence="4 5">
    <name type="scientific">Megasphaera stantonii</name>
    <dbReference type="NCBI Taxonomy" id="2144175"/>
    <lineage>
        <taxon>Bacteria</taxon>
        <taxon>Bacillati</taxon>
        <taxon>Bacillota</taxon>
        <taxon>Negativicutes</taxon>
        <taxon>Veillonellales</taxon>
        <taxon>Veillonellaceae</taxon>
        <taxon>Megasphaera</taxon>
    </lineage>
</organism>
<dbReference type="Gene3D" id="2.40.160.10">
    <property type="entry name" value="Porin"/>
    <property type="match status" value="1"/>
</dbReference>
<dbReference type="InterPro" id="IPR023614">
    <property type="entry name" value="Porin_dom_sf"/>
</dbReference>
<evidence type="ECO:0000259" key="3">
    <source>
        <dbReference type="Pfam" id="PF13505"/>
    </source>
</evidence>
<reference evidence="4 5" key="1">
    <citation type="submission" date="2018-05" db="EMBL/GenBank/DDBJ databases">
        <title>Complete genome sequence of Megasphaera sp. AJH120T, isolated from the ceca of a chicken.</title>
        <authorList>
            <person name="Maki J."/>
            <person name="Looft T."/>
        </authorList>
    </citation>
    <scope>NUCLEOTIDE SEQUENCE [LARGE SCALE GENOMIC DNA]</scope>
    <source>
        <strain evidence="4 5">AJH120</strain>
    </source>
</reference>
<gene>
    <name evidence="4" type="ORF">DKB62_02425</name>
</gene>
<dbReference type="EMBL" id="CP029462">
    <property type="protein sequence ID" value="AXL20514.1"/>
    <property type="molecule type" value="Genomic_DNA"/>
</dbReference>
<feature type="chain" id="PRO_5041070813" description="Outer membrane protein beta-barrel domain-containing protein" evidence="2">
    <location>
        <begin position="23"/>
        <end position="194"/>
    </location>
</feature>
<evidence type="ECO:0000313" key="4">
    <source>
        <dbReference type="EMBL" id="AXL20514.1"/>
    </source>
</evidence>
<evidence type="ECO:0000313" key="5">
    <source>
        <dbReference type="Proteomes" id="UP000254337"/>
    </source>
</evidence>
<dbReference type="GO" id="GO:0044384">
    <property type="term" value="C:host outer membrane"/>
    <property type="evidence" value="ECO:0007669"/>
    <property type="project" value="InterPro"/>
</dbReference>
<evidence type="ECO:0000256" key="2">
    <source>
        <dbReference type="SAM" id="SignalP"/>
    </source>
</evidence>
<dbReference type="Proteomes" id="UP000254337">
    <property type="component" value="Chromosome"/>
</dbReference>
<accession>A0A346AXC1</accession>
<dbReference type="PROSITE" id="PS00695">
    <property type="entry name" value="ENT_VIR_OMP_2"/>
    <property type="match status" value="1"/>
</dbReference>
<feature type="signal peptide" evidence="2">
    <location>
        <begin position="1"/>
        <end position="22"/>
    </location>
</feature>
<dbReference type="InterPro" id="IPR011250">
    <property type="entry name" value="OMP/PagP_B-barrel"/>
</dbReference>
<dbReference type="RefSeq" id="WP_095629361.1">
    <property type="nucleotide sequence ID" value="NZ_CALYAU010000002.1"/>
</dbReference>
<dbReference type="SUPFAM" id="SSF56925">
    <property type="entry name" value="OMPA-like"/>
    <property type="match status" value="1"/>
</dbReference>
<dbReference type="KEGG" id="meg:DKB62_02425"/>
<name>A0A346AXC1_9FIRM</name>
<keyword evidence="1 2" id="KW-0732">Signal</keyword>
<dbReference type="AlphaFoldDB" id="A0A346AXC1"/>
<protein>
    <recommendedName>
        <fullName evidence="3">Outer membrane protein beta-barrel domain-containing protein</fullName>
    </recommendedName>
</protein>
<dbReference type="InterPro" id="IPR000758">
    <property type="entry name" value="Enterovir_OMP"/>
</dbReference>
<dbReference type="InterPro" id="IPR027385">
    <property type="entry name" value="Beta-barrel_OMP"/>
</dbReference>